<dbReference type="InterPro" id="IPR017439">
    <property type="entry name" value="Amidohydrolase"/>
</dbReference>
<dbReference type="FunFam" id="3.30.70.360:FF:000001">
    <property type="entry name" value="N-acetyldiaminopimelate deacetylase"/>
    <property type="match status" value="1"/>
</dbReference>
<dbReference type="Gene3D" id="3.40.630.10">
    <property type="entry name" value="Zn peptidases"/>
    <property type="match status" value="1"/>
</dbReference>
<dbReference type="Proteomes" id="UP000192359">
    <property type="component" value="Unassembled WGS sequence"/>
</dbReference>
<feature type="domain" description="Peptidase M20 dimerisation" evidence="3">
    <location>
        <begin position="199"/>
        <end position="293"/>
    </location>
</feature>
<dbReference type="GO" id="GO:0050118">
    <property type="term" value="F:N-acetyldiaminopimelate deacetylase activity"/>
    <property type="evidence" value="ECO:0007669"/>
    <property type="project" value="UniProtKB-ARBA"/>
</dbReference>
<dbReference type="AlphaFoldDB" id="A0A1Y1RSM7"/>
<dbReference type="PIRSF" id="PIRSF005962">
    <property type="entry name" value="Pept_M20D_amidohydro"/>
    <property type="match status" value="1"/>
</dbReference>
<dbReference type="InterPro" id="IPR002933">
    <property type="entry name" value="Peptidase_M20"/>
</dbReference>
<feature type="binding site" evidence="2">
    <location>
        <position position="114"/>
    </location>
    <ligand>
        <name>Mn(2+)</name>
        <dbReference type="ChEBI" id="CHEBI:29035"/>
        <label>2</label>
    </ligand>
</feature>
<evidence type="ECO:0000256" key="2">
    <source>
        <dbReference type="PIRSR" id="PIRSR005962-1"/>
    </source>
</evidence>
<dbReference type="Pfam" id="PF07687">
    <property type="entry name" value="M20_dimer"/>
    <property type="match status" value="1"/>
</dbReference>
<dbReference type="PANTHER" id="PTHR11014">
    <property type="entry name" value="PEPTIDASE M20 FAMILY MEMBER"/>
    <property type="match status" value="1"/>
</dbReference>
<reference evidence="4 5" key="1">
    <citation type="submission" date="2016-05" db="EMBL/GenBank/DDBJ databases">
        <title>Draft genome sequence of a porcine commensal Rothia nasimurium.</title>
        <authorList>
            <person name="Gaiser R.A."/>
            <person name="Van Baarlen P."/>
            <person name="Wells J.M."/>
        </authorList>
    </citation>
    <scope>NUCLEOTIDE SEQUENCE [LARGE SCALE GENOMIC DNA]</scope>
    <source>
        <strain evidence="4 5">PT-32</strain>
    </source>
</reference>
<feature type="binding site" evidence="2">
    <location>
        <position position="150"/>
    </location>
    <ligand>
        <name>Mn(2+)</name>
        <dbReference type="ChEBI" id="CHEBI:29035"/>
        <label>2</label>
    </ligand>
</feature>
<keyword evidence="2" id="KW-0479">Metal-binding</keyword>
<dbReference type="InterPro" id="IPR011650">
    <property type="entry name" value="Peptidase_M20_dimer"/>
</dbReference>
<evidence type="ECO:0000313" key="4">
    <source>
        <dbReference type="EMBL" id="ORC22809.1"/>
    </source>
</evidence>
<feature type="binding site" evidence="2">
    <location>
        <position position="177"/>
    </location>
    <ligand>
        <name>Mn(2+)</name>
        <dbReference type="ChEBI" id="CHEBI:29035"/>
        <label>2</label>
    </ligand>
</feature>
<dbReference type="GO" id="GO:0046872">
    <property type="term" value="F:metal ion binding"/>
    <property type="evidence" value="ECO:0007669"/>
    <property type="project" value="UniProtKB-KW"/>
</dbReference>
<evidence type="ECO:0000256" key="1">
    <source>
        <dbReference type="ARBA" id="ARBA00022801"/>
    </source>
</evidence>
<dbReference type="NCBIfam" id="TIGR01891">
    <property type="entry name" value="amidohydrolases"/>
    <property type="match status" value="1"/>
</dbReference>
<dbReference type="Gene3D" id="3.30.70.360">
    <property type="match status" value="1"/>
</dbReference>
<evidence type="ECO:0000259" key="3">
    <source>
        <dbReference type="Pfam" id="PF07687"/>
    </source>
</evidence>
<evidence type="ECO:0000313" key="5">
    <source>
        <dbReference type="Proteomes" id="UP000192359"/>
    </source>
</evidence>
<name>A0A1Y1RSM7_9MICC</name>
<proteinExistence type="predicted"/>
<dbReference type="GO" id="GO:0019877">
    <property type="term" value="P:diaminopimelate biosynthetic process"/>
    <property type="evidence" value="ECO:0007669"/>
    <property type="project" value="UniProtKB-ARBA"/>
</dbReference>
<accession>A0A1Y1RSM7</accession>
<dbReference type="PANTHER" id="PTHR11014:SF63">
    <property type="entry name" value="METALLOPEPTIDASE, PUTATIVE (AFU_ORTHOLOGUE AFUA_6G09600)-RELATED"/>
    <property type="match status" value="1"/>
</dbReference>
<protein>
    <recommendedName>
        <fullName evidence="3">Peptidase M20 dimerisation domain-containing protein</fullName>
    </recommendedName>
</protein>
<comment type="cofactor">
    <cofactor evidence="2">
        <name>Mn(2+)</name>
        <dbReference type="ChEBI" id="CHEBI:29035"/>
    </cofactor>
    <text evidence="2">The Mn(2+) ion enhances activity.</text>
</comment>
<comment type="caution">
    <text evidence="4">The sequence shown here is derived from an EMBL/GenBank/DDBJ whole genome shotgun (WGS) entry which is preliminary data.</text>
</comment>
<sequence length="412" mass="44358">MPASLTLSPSDEQHLLDEYKAYHASPELSLQEFETTRKIRERAENLVLGEGVTREIVPIGETGTVVILRNGEGPTVAYRADIDGLPVTEQTGLPYASTVTGTWEGETVGVMHACGHDTHIAMGLKTMDLFARDGSDWSGTIEFIFQPAEEGKDGAKLMVSQGLWETVPVPSVMYGQHVFTEPVGKVIVTHGPATAAVDSLRIKLFGRGGHGSQPQDTIDPVVLAAYLVVRLQSVVAREVPPKESAVVTVGSLQAGKKENIIPATAELRTSIRTFNPDVRTRVIHAVERMARAESLASGAEEPEIENYHYSSSVVNDEAVSADLAQVFAAELGEENVTYDPDFSIMGSEDFGELGDAAGIPYSFWILGGMSQEQLAAEPIASNHSPFFAPQPEPTLQVGVRAATSALYSQVKR</sequence>
<keyword evidence="1" id="KW-0378">Hydrolase</keyword>
<organism evidence="4 5">
    <name type="scientific">Rothia nasimurium</name>
    <dbReference type="NCBI Taxonomy" id="85336"/>
    <lineage>
        <taxon>Bacteria</taxon>
        <taxon>Bacillati</taxon>
        <taxon>Actinomycetota</taxon>
        <taxon>Actinomycetes</taxon>
        <taxon>Micrococcales</taxon>
        <taxon>Micrococcaceae</taxon>
        <taxon>Rothia</taxon>
    </lineage>
</organism>
<feature type="binding site" evidence="2">
    <location>
        <position position="383"/>
    </location>
    <ligand>
        <name>Mn(2+)</name>
        <dbReference type="ChEBI" id="CHEBI:29035"/>
        <label>2</label>
    </ligand>
</feature>
<dbReference type="Pfam" id="PF01546">
    <property type="entry name" value="Peptidase_M20"/>
    <property type="match status" value="1"/>
</dbReference>
<keyword evidence="5" id="KW-1185">Reference proteome</keyword>
<dbReference type="OrthoDB" id="9777385at2"/>
<dbReference type="InterPro" id="IPR036264">
    <property type="entry name" value="Bact_exopeptidase_dim_dom"/>
</dbReference>
<keyword evidence="2" id="KW-0464">Manganese</keyword>
<feature type="binding site" evidence="2">
    <location>
        <position position="116"/>
    </location>
    <ligand>
        <name>Mn(2+)</name>
        <dbReference type="ChEBI" id="CHEBI:29035"/>
        <label>2</label>
    </ligand>
</feature>
<dbReference type="SUPFAM" id="SSF55031">
    <property type="entry name" value="Bacterial exopeptidase dimerisation domain"/>
    <property type="match status" value="1"/>
</dbReference>
<dbReference type="SUPFAM" id="SSF53187">
    <property type="entry name" value="Zn-dependent exopeptidases"/>
    <property type="match status" value="1"/>
</dbReference>
<dbReference type="EMBL" id="LXWF01000007">
    <property type="protein sequence ID" value="ORC22809.1"/>
    <property type="molecule type" value="Genomic_DNA"/>
</dbReference>
<gene>
    <name evidence="4" type="ORF">A7979_10475</name>
</gene>